<dbReference type="PROSITE" id="PS50041">
    <property type="entry name" value="C_TYPE_LECTIN_2"/>
    <property type="match status" value="2"/>
</dbReference>
<feature type="domain" description="C-type lectin" evidence="2">
    <location>
        <begin position="1"/>
        <end position="60"/>
    </location>
</feature>
<dbReference type="SMART" id="SM00034">
    <property type="entry name" value="CLECT"/>
    <property type="match status" value="1"/>
</dbReference>
<dbReference type="InterPro" id="IPR001304">
    <property type="entry name" value="C-type_lectin-like"/>
</dbReference>
<dbReference type="PANTHER" id="PTHR45784:SF3">
    <property type="entry name" value="C-TYPE LECTIN DOMAIN FAMILY 4 MEMBER K-LIKE-RELATED"/>
    <property type="match status" value="1"/>
</dbReference>
<dbReference type="InterPro" id="IPR016186">
    <property type="entry name" value="C-type_lectin-like/link_sf"/>
</dbReference>
<dbReference type="Ensembl" id="ENSGWIT00000018905.1">
    <property type="protein sequence ID" value="ENSGWIP00000017127.1"/>
    <property type="gene ID" value="ENSGWIG00000009547.1"/>
</dbReference>
<evidence type="ECO:0000259" key="2">
    <source>
        <dbReference type="PROSITE" id="PS50041"/>
    </source>
</evidence>
<protein>
    <recommendedName>
        <fullName evidence="2">C-type lectin domain-containing protein</fullName>
    </recommendedName>
</protein>
<name>A0A8C5E6X4_GOUWI</name>
<dbReference type="AlphaFoldDB" id="A0A8C5E6X4"/>
<proteinExistence type="predicted"/>
<dbReference type="Pfam" id="PF00059">
    <property type="entry name" value="Lectin_C"/>
    <property type="match status" value="2"/>
</dbReference>
<dbReference type="InterPro" id="IPR018378">
    <property type="entry name" value="C-type_lectin_CS"/>
</dbReference>
<organism evidence="3 4">
    <name type="scientific">Gouania willdenowi</name>
    <name type="common">Blunt-snouted clingfish</name>
    <name type="synonym">Lepadogaster willdenowi</name>
    <dbReference type="NCBI Taxonomy" id="441366"/>
    <lineage>
        <taxon>Eukaryota</taxon>
        <taxon>Metazoa</taxon>
        <taxon>Chordata</taxon>
        <taxon>Craniata</taxon>
        <taxon>Vertebrata</taxon>
        <taxon>Euteleostomi</taxon>
        <taxon>Actinopterygii</taxon>
        <taxon>Neopterygii</taxon>
        <taxon>Teleostei</taxon>
        <taxon>Neoteleostei</taxon>
        <taxon>Acanthomorphata</taxon>
        <taxon>Ovalentaria</taxon>
        <taxon>Blenniimorphae</taxon>
        <taxon>Blenniiformes</taxon>
        <taxon>Gobiesocoidei</taxon>
        <taxon>Gobiesocidae</taxon>
        <taxon>Gobiesocinae</taxon>
        <taxon>Gouania</taxon>
    </lineage>
</organism>
<dbReference type="Proteomes" id="UP000694680">
    <property type="component" value="Chromosome 18"/>
</dbReference>
<dbReference type="InterPro" id="IPR016187">
    <property type="entry name" value="CTDL_fold"/>
</dbReference>
<accession>A0A8C5E6X4</accession>
<evidence type="ECO:0000313" key="3">
    <source>
        <dbReference type="Ensembl" id="ENSGWIP00000017127.1"/>
    </source>
</evidence>
<reference evidence="3" key="3">
    <citation type="submission" date="2025-09" db="UniProtKB">
        <authorList>
            <consortium name="Ensembl"/>
        </authorList>
    </citation>
    <scope>IDENTIFICATION</scope>
</reference>
<feature type="domain" description="C-type lectin" evidence="2">
    <location>
        <begin position="108"/>
        <end position="217"/>
    </location>
</feature>
<reference evidence="3" key="2">
    <citation type="submission" date="2025-08" db="UniProtKB">
        <authorList>
            <consortium name="Ensembl"/>
        </authorList>
    </citation>
    <scope>IDENTIFICATION</scope>
</reference>
<reference evidence="3" key="1">
    <citation type="submission" date="2020-06" db="EMBL/GenBank/DDBJ databases">
        <authorList>
            <consortium name="Wellcome Sanger Institute Data Sharing"/>
        </authorList>
    </citation>
    <scope>NUCLEOTIDE SEQUENCE [LARGE SCALE GENOMIC DNA]</scope>
</reference>
<keyword evidence="4" id="KW-1185">Reference proteome</keyword>
<sequence>MGLYSTIDWRWSDGFSGVGANYSNWKRGQPNFYSAHEFCVLATSLWLDVLCSAKRRFVCYNGENIKNQIFISIKYNHSVRILLSKTLMIVSTGVYFSTGWSYSTCLQYHYVADQKTWTEAQTYCRQTYADLATIGNKEQNDQLLDTITSAGQSSEVWMGLYSTIDWRWSDGFSGVGANYRNWKRVEPNLYLAAEFCVLATPFWYDERCSSKWRFVCYNGENMKNQIFISIKYNHSVRILFSKTLIIVSTGSQLDPNIFFCEFL</sequence>
<dbReference type="Gene3D" id="3.10.100.10">
    <property type="entry name" value="Mannose-Binding Protein A, subunit A"/>
    <property type="match status" value="2"/>
</dbReference>
<keyword evidence="1" id="KW-1015">Disulfide bond</keyword>
<dbReference type="PANTHER" id="PTHR45784">
    <property type="entry name" value="C-TYPE LECTIN DOMAIN FAMILY 20 MEMBER A-RELATED"/>
    <property type="match status" value="1"/>
</dbReference>
<evidence type="ECO:0000313" key="4">
    <source>
        <dbReference type="Proteomes" id="UP000694680"/>
    </source>
</evidence>
<dbReference type="PROSITE" id="PS00615">
    <property type="entry name" value="C_TYPE_LECTIN_1"/>
    <property type="match status" value="1"/>
</dbReference>
<dbReference type="SUPFAM" id="SSF56436">
    <property type="entry name" value="C-type lectin-like"/>
    <property type="match status" value="2"/>
</dbReference>
<evidence type="ECO:0000256" key="1">
    <source>
        <dbReference type="ARBA" id="ARBA00023157"/>
    </source>
</evidence>